<keyword evidence="3" id="KW-1185">Reference proteome</keyword>
<evidence type="ECO:0000256" key="1">
    <source>
        <dbReference type="SAM" id="MobiDB-lite"/>
    </source>
</evidence>
<comment type="caution">
    <text evidence="2">The sequence shown here is derived from an EMBL/GenBank/DDBJ whole genome shotgun (WGS) entry which is preliminary data.</text>
</comment>
<organism evidence="2 3">
    <name type="scientific">Lasius niger</name>
    <name type="common">Black garden ant</name>
    <dbReference type="NCBI Taxonomy" id="67767"/>
    <lineage>
        <taxon>Eukaryota</taxon>
        <taxon>Metazoa</taxon>
        <taxon>Ecdysozoa</taxon>
        <taxon>Arthropoda</taxon>
        <taxon>Hexapoda</taxon>
        <taxon>Insecta</taxon>
        <taxon>Pterygota</taxon>
        <taxon>Neoptera</taxon>
        <taxon>Endopterygota</taxon>
        <taxon>Hymenoptera</taxon>
        <taxon>Apocrita</taxon>
        <taxon>Aculeata</taxon>
        <taxon>Formicoidea</taxon>
        <taxon>Formicidae</taxon>
        <taxon>Formicinae</taxon>
        <taxon>Lasius</taxon>
        <taxon>Lasius</taxon>
    </lineage>
</organism>
<accession>A0A0J7KYQ0</accession>
<reference evidence="2 3" key="1">
    <citation type="submission" date="2015-04" db="EMBL/GenBank/DDBJ databases">
        <title>Lasius niger genome sequencing.</title>
        <authorList>
            <person name="Konorov E.A."/>
            <person name="Nikitin M.A."/>
            <person name="Kirill M.V."/>
            <person name="Chang P."/>
        </authorList>
    </citation>
    <scope>NUCLEOTIDE SEQUENCE [LARGE SCALE GENOMIC DNA]</scope>
    <source>
        <tissue evidence="2">Whole</tissue>
    </source>
</reference>
<name>A0A0J7KYQ0_LASNI</name>
<gene>
    <name evidence="2" type="ORF">RF55_4302</name>
</gene>
<dbReference type="AlphaFoldDB" id="A0A0J7KYQ0"/>
<dbReference type="STRING" id="67767.A0A0J7KYQ0"/>
<dbReference type="InterPro" id="IPR019321">
    <property type="entry name" value="Nucleoporin_Nup88"/>
</dbReference>
<dbReference type="Pfam" id="PF10168">
    <property type="entry name" value="Nup88"/>
    <property type="match status" value="1"/>
</dbReference>
<evidence type="ECO:0000313" key="3">
    <source>
        <dbReference type="Proteomes" id="UP000036403"/>
    </source>
</evidence>
<evidence type="ECO:0000313" key="2">
    <source>
        <dbReference type="EMBL" id="KMQ95476.1"/>
    </source>
</evidence>
<dbReference type="EMBL" id="LBMM01001956">
    <property type="protein sequence ID" value="KMQ95476.1"/>
    <property type="molecule type" value="Genomic_DNA"/>
</dbReference>
<dbReference type="Proteomes" id="UP000036403">
    <property type="component" value="Unassembled WGS sequence"/>
</dbReference>
<proteinExistence type="predicted"/>
<sequence length="77" mass="8346">MHADIGASVLGRPAGGRTRKSLQPTDPPIFDVTNLLINETATQLALWGNLGIALMELPKRWGKDAVYEDGKEVILCT</sequence>
<feature type="region of interest" description="Disordered" evidence="1">
    <location>
        <begin position="1"/>
        <end position="26"/>
    </location>
</feature>
<protein>
    <submittedName>
        <fullName evidence="2">Nuclear pore complex protein nup88-like protein</fullName>
    </submittedName>
</protein>
<dbReference type="OrthoDB" id="341482at2759"/>
<dbReference type="PaxDb" id="67767-A0A0J7KYQ0"/>